<evidence type="ECO:0000313" key="1">
    <source>
        <dbReference type="EMBL" id="KAF5208264.1"/>
    </source>
</evidence>
<proteinExistence type="predicted"/>
<accession>A0A7J6XEU4</accession>
<dbReference type="EMBL" id="JABWDY010000232">
    <property type="protein sequence ID" value="KAF5208264.1"/>
    <property type="molecule type" value="Genomic_DNA"/>
</dbReference>
<keyword evidence="2" id="KW-1185">Reference proteome</keyword>
<dbReference type="Proteomes" id="UP000554482">
    <property type="component" value="Unassembled WGS sequence"/>
</dbReference>
<comment type="caution">
    <text evidence="1">The sequence shown here is derived from an EMBL/GenBank/DDBJ whole genome shotgun (WGS) entry which is preliminary data.</text>
</comment>
<sequence>MGRRLPCMLLINRRGSQEQAVGQGTTRGKRNQYPSNSQQWYVHCTQVLVYLQNAQHTDMQILMKKSYEEIVRHTDLKKTDTEIEVW</sequence>
<protein>
    <submittedName>
        <fullName evidence="1">Uncharacterized protein</fullName>
    </submittedName>
</protein>
<name>A0A7J6XEU4_THATH</name>
<gene>
    <name evidence="1" type="ORF">FRX31_002148</name>
</gene>
<organism evidence="1 2">
    <name type="scientific">Thalictrum thalictroides</name>
    <name type="common">Rue-anemone</name>
    <name type="synonym">Anemone thalictroides</name>
    <dbReference type="NCBI Taxonomy" id="46969"/>
    <lineage>
        <taxon>Eukaryota</taxon>
        <taxon>Viridiplantae</taxon>
        <taxon>Streptophyta</taxon>
        <taxon>Embryophyta</taxon>
        <taxon>Tracheophyta</taxon>
        <taxon>Spermatophyta</taxon>
        <taxon>Magnoliopsida</taxon>
        <taxon>Ranunculales</taxon>
        <taxon>Ranunculaceae</taxon>
        <taxon>Thalictroideae</taxon>
        <taxon>Thalictrum</taxon>
    </lineage>
</organism>
<evidence type="ECO:0000313" key="2">
    <source>
        <dbReference type="Proteomes" id="UP000554482"/>
    </source>
</evidence>
<reference evidence="1 2" key="1">
    <citation type="submission" date="2020-06" db="EMBL/GenBank/DDBJ databases">
        <title>Transcriptomic and genomic resources for Thalictrum thalictroides and T. hernandezii: Facilitating candidate gene discovery in an emerging model plant lineage.</title>
        <authorList>
            <person name="Arias T."/>
            <person name="Riano-Pachon D.M."/>
            <person name="Di Stilio V.S."/>
        </authorList>
    </citation>
    <scope>NUCLEOTIDE SEQUENCE [LARGE SCALE GENOMIC DNA]</scope>
    <source>
        <strain evidence="2">cv. WT478/WT964</strain>
        <tissue evidence="1">Leaves</tissue>
    </source>
</reference>
<dbReference type="AlphaFoldDB" id="A0A7J6XEU4"/>